<feature type="transmembrane region" description="Helical" evidence="6">
    <location>
        <begin position="125"/>
        <end position="147"/>
    </location>
</feature>
<dbReference type="InterPro" id="IPR050833">
    <property type="entry name" value="Poly_Biosynth_Transport"/>
</dbReference>
<reference evidence="7 8" key="2">
    <citation type="journal article" date="2016" name="Int. J. Syst. Evol. Microbiol.">
        <title>Flavisolibacter tropicus sp. nov., isolated from tropical soil.</title>
        <authorList>
            <person name="Lee J.J."/>
            <person name="Kang M.S."/>
            <person name="Kim G.S."/>
            <person name="Lee C.S."/>
            <person name="Lim S."/>
            <person name="Lee J."/>
            <person name="Roh S.H."/>
            <person name="Kang H."/>
            <person name="Ha J.M."/>
            <person name="Bae S."/>
            <person name="Jung H.Y."/>
            <person name="Kim M.K."/>
        </authorList>
    </citation>
    <scope>NUCLEOTIDE SEQUENCE [LARGE SCALE GENOMIC DNA]</scope>
    <source>
        <strain evidence="7 8">LCS9</strain>
    </source>
</reference>
<feature type="transmembrane region" description="Helical" evidence="6">
    <location>
        <begin position="458"/>
        <end position="479"/>
    </location>
</feature>
<evidence type="ECO:0000313" key="7">
    <source>
        <dbReference type="EMBL" id="ANE50053.1"/>
    </source>
</evidence>
<dbReference type="Pfam" id="PF01554">
    <property type="entry name" value="MatE"/>
    <property type="match status" value="1"/>
</dbReference>
<feature type="transmembrane region" description="Helical" evidence="6">
    <location>
        <begin position="84"/>
        <end position="105"/>
    </location>
</feature>
<reference evidence="8" key="1">
    <citation type="submission" date="2015-01" db="EMBL/GenBank/DDBJ databases">
        <title>Flavisolibacter sp./LCS9/ whole genome sequencing.</title>
        <authorList>
            <person name="Kim M.K."/>
            <person name="Srinivasan S."/>
            <person name="Lee J.-J."/>
        </authorList>
    </citation>
    <scope>NUCLEOTIDE SEQUENCE [LARGE SCALE GENOMIC DNA]</scope>
    <source>
        <strain evidence="8">LCS9</strain>
    </source>
</reference>
<keyword evidence="5 6" id="KW-0472">Membrane</keyword>
<feature type="transmembrane region" description="Helical" evidence="6">
    <location>
        <begin position="159"/>
        <end position="177"/>
    </location>
</feature>
<evidence type="ECO:0000256" key="6">
    <source>
        <dbReference type="SAM" id="Phobius"/>
    </source>
</evidence>
<keyword evidence="4 6" id="KW-1133">Transmembrane helix</keyword>
<feature type="transmembrane region" description="Helical" evidence="6">
    <location>
        <begin position="183"/>
        <end position="201"/>
    </location>
</feature>
<dbReference type="GO" id="GO:0005886">
    <property type="term" value="C:plasma membrane"/>
    <property type="evidence" value="ECO:0007669"/>
    <property type="project" value="UniProtKB-SubCell"/>
</dbReference>
<evidence type="ECO:0000256" key="3">
    <source>
        <dbReference type="ARBA" id="ARBA00022692"/>
    </source>
</evidence>
<evidence type="ECO:0000256" key="1">
    <source>
        <dbReference type="ARBA" id="ARBA00004651"/>
    </source>
</evidence>
<dbReference type="KEGG" id="fla:SY85_05615"/>
<protein>
    <recommendedName>
        <fullName evidence="9">Polysaccharide biosynthesis protein C-terminal domain-containing protein</fullName>
    </recommendedName>
</protein>
<dbReference type="InterPro" id="IPR002528">
    <property type="entry name" value="MATE_fam"/>
</dbReference>
<name>A0A172TTE0_9BACT</name>
<accession>A0A172TTE0</accession>
<feature type="transmembrane region" description="Helical" evidence="6">
    <location>
        <begin position="399"/>
        <end position="420"/>
    </location>
</feature>
<dbReference type="GO" id="GO:0015297">
    <property type="term" value="F:antiporter activity"/>
    <property type="evidence" value="ECO:0007669"/>
    <property type="project" value="InterPro"/>
</dbReference>
<comment type="subcellular location">
    <subcellularLocation>
        <location evidence="1">Cell membrane</location>
        <topology evidence="1">Multi-pass membrane protein</topology>
    </subcellularLocation>
</comment>
<dbReference type="EMBL" id="CP011390">
    <property type="protein sequence ID" value="ANE50053.1"/>
    <property type="molecule type" value="Genomic_DNA"/>
</dbReference>
<evidence type="ECO:0000256" key="5">
    <source>
        <dbReference type="ARBA" id="ARBA00023136"/>
    </source>
</evidence>
<keyword evidence="3 6" id="KW-0812">Transmembrane</keyword>
<dbReference type="AlphaFoldDB" id="A0A172TTE0"/>
<evidence type="ECO:0000256" key="2">
    <source>
        <dbReference type="ARBA" id="ARBA00022475"/>
    </source>
</evidence>
<feature type="transmembrane region" description="Helical" evidence="6">
    <location>
        <begin position="9"/>
        <end position="30"/>
    </location>
</feature>
<dbReference type="RefSeq" id="WP_066402304.1">
    <property type="nucleotide sequence ID" value="NZ_CP011390.1"/>
</dbReference>
<feature type="transmembrane region" description="Helical" evidence="6">
    <location>
        <begin position="50"/>
        <end position="72"/>
    </location>
</feature>
<dbReference type="Proteomes" id="UP000077177">
    <property type="component" value="Chromosome"/>
</dbReference>
<keyword evidence="8" id="KW-1185">Reference proteome</keyword>
<evidence type="ECO:0000256" key="4">
    <source>
        <dbReference type="ARBA" id="ARBA00022989"/>
    </source>
</evidence>
<dbReference type="GO" id="GO:0042910">
    <property type="term" value="F:xenobiotic transmembrane transporter activity"/>
    <property type="evidence" value="ECO:0007669"/>
    <property type="project" value="InterPro"/>
</dbReference>
<proteinExistence type="predicted"/>
<gene>
    <name evidence="7" type="ORF">SY85_05615</name>
</gene>
<dbReference type="OrthoDB" id="88014at2"/>
<dbReference type="PANTHER" id="PTHR30250">
    <property type="entry name" value="PST FAMILY PREDICTED COLANIC ACID TRANSPORTER"/>
    <property type="match status" value="1"/>
</dbReference>
<keyword evidence="2" id="KW-1003">Cell membrane</keyword>
<evidence type="ECO:0008006" key="9">
    <source>
        <dbReference type="Google" id="ProtNLM"/>
    </source>
</evidence>
<organism evidence="7 8">
    <name type="scientific">Flavisolibacter tropicus</name>
    <dbReference type="NCBI Taxonomy" id="1492898"/>
    <lineage>
        <taxon>Bacteria</taxon>
        <taxon>Pseudomonadati</taxon>
        <taxon>Bacteroidota</taxon>
        <taxon>Chitinophagia</taxon>
        <taxon>Chitinophagales</taxon>
        <taxon>Chitinophagaceae</taxon>
        <taxon>Flavisolibacter</taxon>
    </lineage>
</organism>
<feature type="transmembrane region" description="Helical" evidence="6">
    <location>
        <begin position="374"/>
        <end position="393"/>
    </location>
</feature>
<feature type="transmembrane region" description="Helical" evidence="6">
    <location>
        <begin position="303"/>
        <end position="324"/>
    </location>
</feature>
<dbReference type="PANTHER" id="PTHR30250:SF11">
    <property type="entry name" value="O-ANTIGEN TRANSPORTER-RELATED"/>
    <property type="match status" value="1"/>
</dbReference>
<evidence type="ECO:0000313" key="8">
    <source>
        <dbReference type="Proteomes" id="UP000077177"/>
    </source>
</evidence>
<dbReference type="STRING" id="1492898.SY85_05615"/>
<sequence>MGQIRKQAIFSSIVTYIGFLIGFINTYFFIKEGTFTPEQYGLTRLITDIGATFATFATLGVLSYIYRFFPYYKAHLRNEENDQFAWSFTISLFGFLLVAIVSVAFQPLIIRKFSARSPLLVDYFYWILPYTFGLLMFTLLESFAWYNHKSVTSSLLRETGVRVFQSLLIVFFLFQWIQFDLFVKLFTLSFVIVALILLFSLRKSTKLPFHFKVSTVSRRLSGRIVPYMMFIYGSQLITTIAQYIDSIFIAGLSPKGLADAGVYTLATFITNTIQVPQRSIIAATIPVLAASWREKNYSEIRRIYTRSSINLLLLSLLIFFIIWLNIDDFFSLLNINADYEAGKTVILILGISKIIDAGTGVNSQIIATSRLWKFDVLTSIVLLIFTIPLNYILVKNIGINGSAIANLVSFTIYNSLRLYFIQKKFSMQPFTWRTFYSLIIAIGLYFICNYLFADMHGWAGIILRSSVFGVLMILAIFGFKLTPDAQQLAKLTLERTQAVKKSK</sequence>
<feature type="transmembrane region" description="Helical" evidence="6">
    <location>
        <begin position="432"/>
        <end position="452"/>
    </location>
</feature>